<accession>A0A1H2AXM4</accession>
<dbReference type="InterPro" id="IPR000524">
    <property type="entry name" value="Tscrpt_reg_HTH_GntR"/>
</dbReference>
<dbReference type="EMBL" id="LT629750">
    <property type="protein sequence ID" value="SDT50602.1"/>
    <property type="molecule type" value="Genomic_DNA"/>
</dbReference>
<keyword evidence="3" id="KW-0804">Transcription</keyword>
<organism evidence="6 7">
    <name type="scientific">Bradyrhizobium canariense</name>
    <dbReference type="NCBI Taxonomy" id="255045"/>
    <lineage>
        <taxon>Bacteria</taxon>
        <taxon>Pseudomonadati</taxon>
        <taxon>Pseudomonadota</taxon>
        <taxon>Alphaproteobacteria</taxon>
        <taxon>Hyphomicrobiales</taxon>
        <taxon>Nitrobacteraceae</taxon>
        <taxon>Bradyrhizobium</taxon>
    </lineage>
</organism>
<keyword evidence="1" id="KW-0805">Transcription regulation</keyword>
<evidence type="ECO:0000313" key="7">
    <source>
        <dbReference type="Proteomes" id="UP000243904"/>
    </source>
</evidence>
<dbReference type="SUPFAM" id="SSF64288">
    <property type="entry name" value="Chorismate lyase-like"/>
    <property type="match status" value="1"/>
</dbReference>
<dbReference type="AlphaFoldDB" id="A0A1H2AXM4"/>
<evidence type="ECO:0000256" key="2">
    <source>
        <dbReference type="ARBA" id="ARBA00023125"/>
    </source>
</evidence>
<dbReference type="CDD" id="cd07377">
    <property type="entry name" value="WHTH_GntR"/>
    <property type="match status" value="1"/>
</dbReference>
<dbReference type="PANTHER" id="PTHR44846:SF16">
    <property type="entry name" value="TRANSCRIPTIONAL REGULATOR PHNF-RELATED"/>
    <property type="match status" value="1"/>
</dbReference>
<evidence type="ECO:0000259" key="5">
    <source>
        <dbReference type="PROSITE" id="PS50949"/>
    </source>
</evidence>
<dbReference type="GO" id="GO:0003700">
    <property type="term" value="F:DNA-binding transcription factor activity"/>
    <property type="evidence" value="ECO:0007669"/>
    <property type="project" value="UniProtKB-UniRule"/>
</dbReference>
<dbReference type="SMART" id="SM00866">
    <property type="entry name" value="UTRA"/>
    <property type="match status" value="1"/>
</dbReference>
<evidence type="ECO:0000313" key="6">
    <source>
        <dbReference type="EMBL" id="SDT50602.1"/>
    </source>
</evidence>
<dbReference type="SUPFAM" id="SSF46785">
    <property type="entry name" value="Winged helix' DNA-binding domain"/>
    <property type="match status" value="1"/>
</dbReference>
<dbReference type="SMART" id="SM00345">
    <property type="entry name" value="HTH_GNTR"/>
    <property type="match status" value="1"/>
</dbReference>
<dbReference type="GO" id="GO:0006547">
    <property type="term" value="P:L-histidine metabolic process"/>
    <property type="evidence" value="ECO:0007669"/>
    <property type="project" value="UniProtKB-UniRule"/>
</dbReference>
<name>A0A1H2AXM4_9BRAD</name>
<sequence length="246" mass="27642">MTVKPKAVAEGTTKTLYQRIRGDLEAKITSGDWPPGHRVPFEHELMETYSCSRMTVNKVISALAEAGLVVRRRRAGSFVSRPRVQSAILQIPDLKGEVEKRGERYQYRLIDLRKRVALAHDKTRLAVGARAQVLAIRCLHEAEGQPFAIEDRLINLQAVPDALREDFSTTPPNTWLVGHVPWTEAEHRITACNADKDLAKDLKIDEGAACLVIERRTWRNGEPITAVRITHPGHLYDLVARFTPTG</sequence>
<dbReference type="Gene3D" id="3.40.1410.10">
    <property type="entry name" value="Chorismate lyase-like"/>
    <property type="match status" value="1"/>
</dbReference>
<dbReference type="InterPro" id="IPR036390">
    <property type="entry name" value="WH_DNA-bd_sf"/>
</dbReference>
<dbReference type="InterPro" id="IPR028978">
    <property type="entry name" value="Chorismate_lyase_/UTRA_dom_sf"/>
</dbReference>
<dbReference type="Pfam" id="PF00392">
    <property type="entry name" value="GntR"/>
    <property type="match status" value="1"/>
</dbReference>
<evidence type="ECO:0000256" key="3">
    <source>
        <dbReference type="ARBA" id="ARBA00023163"/>
    </source>
</evidence>
<dbReference type="PANTHER" id="PTHR44846">
    <property type="entry name" value="MANNOSYL-D-GLYCERATE TRANSPORT/METABOLISM SYSTEM REPRESSOR MNGR-RELATED"/>
    <property type="match status" value="1"/>
</dbReference>
<gene>
    <name evidence="6" type="ORF">SAMN05444158_6578</name>
</gene>
<dbReference type="PROSITE" id="PS50949">
    <property type="entry name" value="HTH_GNTR"/>
    <property type="match status" value="1"/>
</dbReference>
<dbReference type="PRINTS" id="PR00035">
    <property type="entry name" value="HTHGNTR"/>
</dbReference>
<dbReference type="Pfam" id="PF07702">
    <property type="entry name" value="UTRA"/>
    <property type="match status" value="1"/>
</dbReference>
<dbReference type="RefSeq" id="WP_146690261.1">
    <property type="nucleotide sequence ID" value="NZ_LT629750.1"/>
</dbReference>
<keyword evidence="2" id="KW-0238">DNA-binding</keyword>
<dbReference type="InterPro" id="IPR036388">
    <property type="entry name" value="WH-like_DNA-bd_sf"/>
</dbReference>
<evidence type="ECO:0000256" key="1">
    <source>
        <dbReference type="ARBA" id="ARBA00023015"/>
    </source>
</evidence>
<evidence type="ECO:0000256" key="4">
    <source>
        <dbReference type="NCBIfam" id="TIGR02018"/>
    </source>
</evidence>
<protein>
    <recommendedName>
        <fullName evidence="4">Histidine utilization repressor</fullName>
    </recommendedName>
</protein>
<reference evidence="7" key="1">
    <citation type="submission" date="2016-10" db="EMBL/GenBank/DDBJ databases">
        <authorList>
            <person name="Varghese N."/>
            <person name="Submissions S."/>
        </authorList>
    </citation>
    <scope>NUCLEOTIDE SEQUENCE [LARGE SCALE GENOMIC DNA]</scope>
    <source>
        <strain evidence="7">GAS369</strain>
    </source>
</reference>
<dbReference type="InterPro" id="IPR050679">
    <property type="entry name" value="Bact_HTH_transcr_reg"/>
</dbReference>
<dbReference type="FunFam" id="1.10.10.10:FF:000079">
    <property type="entry name" value="GntR family transcriptional regulator"/>
    <property type="match status" value="1"/>
</dbReference>
<dbReference type="InterPro" id="IPR011663">
    <property type="entry name" value="UTRA"/>
</dbReference>
<dbReference type="Proteomes" id="UP000243904">
    <property type="component" value="Chromosome I"/>
</dbReference>
<dbReference type="InterPro" id="IPR010248">
    <property type="entry name" value="His_ut_repres"/>
</dbReference>
<dbReference type="Gene3D" id="1.10.10.10">
    <property type="entry name" value="Winged helix-like DNA-binding domain superfamily/Winged helix DNA-binding domain"/>
    <property type="match status" value="1"/>
</dbReference>
<proteinExistence type="predicted"/>
<dbReference type="GO" id="GO:0003677">
    <property type="term" value="F:DNA binding"/>
    <property type="evidence" value="ECO:0007669"/>
    <property type="project" value="UniProtKB-UniRule"/>
</dbReference>
<keyword evidence="7" id="KW-1185">Reference proteome</keyword>
<dbReference type="GO" id="GO:0045892">
    <property type="term" value="P:negative regulation of DNA-templated transcription"/>
    <property type="evidence" value="ECO:0007669"/>
    <property type="project" value="UniProtKB-UniRule"/>
</dbReference>
<dbReference type="NCBIfam" id="TIGR02018">
    <property type="entry name" value="his_ut_repres"/>
    <property type="match status" value="1"/>
</dbReference>
<feature type="domain" description="HTH gntR-type" evidence="5">
    <location>
        <begin position="14"/>
        <end position="82"/>
    </location>
</feature>